<dbReference type="GO" id="GO:0008972">
    <property type="term" value="F:phosphomethylpyrimidine kinase activity"/>
    <property type="evidence" value="ECO:0007669"/>
    <property type="project" value="InterPro"/>
</dbReference>
<dbReference type="OrthoDB" id="9810880at2"/>
<protein>
    <recommendedName>
        <fullName evidence="2">hydroxymethylpyrimidine kinase</fullName>
        <ecNumber evidence="2">2.7.1.49</ecNumber>
    </recommendedName>
</protein>
<proteinExistence type="predicted"/>
<dbReference type="GO" id="GO:0005829">
    <property type="term" value="C:cytosol"/>
    <property type="evidence" value="ECO:0007669"/>
    <property type="project" value="TreeGrafter"/>
</dbReference>
<dbReference type="InterPro" id="IPR004399">
    <property type="entry name" value="HMP/HMP-P_kinase_dom"/>
</dbReference>
<dbReference type="CDD" id="cd01169">
    <property type="entry name" value="HMPP_kinase"/>
    <property type="match status" value="1"/>
</dbReference>
<dbReference type="RefSeq" id="WP_096432036.1">
    <property type="nucleotide sequence ID" value="NZ_AP018042.1"/>
</dbReference>
<accession>A0A1Y1CNP4</accession>
<name>A0A1Y1CNP4_9BACT</name>
<keyword evidence="5" id="KW-1185">Reference proteome</keyword>
<evidence type="ECO:0000313" key="5">
    <source>
        <dbReference type="Proteomes" id="UP000218267"/>
    </source>
</evidence>
<dbReference type="AlphaFoldDB" id="A0A1Y1CNP4"/>
<gene>
    <name evidence="4" type="ORF">ALGA_3767</name>
</gene>
<dbReference type="Proteomes" id="UP000218267">
    <property type="component" value="Chromosome"/>
</dbReference>
<evidence type="ECO:0000259" key="3">
    <source>
        <dbReference type="Pfam" id="PF08543"/>
    </source>
</evidence>
<reference evidence="4 5" key="1">
    <citation type="journal article" date="2018" name="Mar. Genomics">
        <title>Complete genome sequence of Marinifilaceae bacterium strain SPP2, isolated from the Antarctic marine sediment.</title>
        <authorList>
            <person name="Watanabe M."/>
            <person name="Kojima H."/>
            <person name="Fukui M."/>
        </authorList>
    </citation>
    <scope>NUCLEOTIDE SEQUENCE [LARGE SCALE GENOMIC DNA]</scope>
    <source>
        <strain evidence="4 5">SPP2</strain>
    </source>
</reference>
<feature type="domain" description="Pyridoxamine kinase/Phosphomethylpyrimidine kinase" evidence="3">
    <location>
        <begin position="11"/>
        <end position="239"/>
    </location>
</feature>
<dbReference type="Pfam" id="PF08543">
    <property type="entry name" value="Phos_pyr_kin"/>
    <property type="match status" value="1"/>
</dbReference>
<organism evidence="4 5">
    <name type="scientific">Labilibaculum antarcticum</name>
    <dbReference type="NCBI Taxonomy" id="1717717"/>
    <lineage>
        <taxon>Bacteria</taxon>
        <taxon>Pseudomonadati</taxon>
        <taxon>Bacteroidota</taxon>
        <taxon>Bacteroidia</taxon>
        <taxon>Marinilabiliales</taxon>
        <taxon>Marinifilaceae</taxon>
        <taxon>Labilibaculum</taxon>
    </lineage>
</organism>
<comment type="pathway">
    <text evidence="1">Cofactor biosynthesis; thiamine diphosphate biosynthesis.</text>
</comment>
<evidence type="ECO:0000313" key="4">
    <source>
        <dbReference type="EMBL" id="BAX82059.1"/>
    </source>
</evidence>
<dbReference type="InterPro" id="IPR013749">
    <property type="entry name" value="PM/HMP-P_kinase-1"/>
</dbReference>
<keyword evidence="4" id="KW-0418">Kinase</keyword>
<dbReference type="Gene3D" id="3.40.1190.20">
    <property type="match status" value="1"/>
</dbReference>
<dbReference type="KEGG" id="mbas:ALGA_3767"/>
<evidence type="ECO:0000256" key="2">
    <source>
        <dbReference type="ARBA" id="ARBA00012135"/>
    </source>
</evidence>
<reference evidence="5" key="2">
    <citation type="journal article" date="2020" name="Antonie Van Leeuwenhoek">
        <title>Labilibaculum antarcticum sp. nov., a novel facultative anaerobic, psychrotorelant bacterium isolated from marine sediment of Antarctica.</title>
        <authorList>
            <person name="Watanabe M."/>
            <person name="Kojima H."/>
            <person name="Fukui M."/>
        </authorList>
    </citation>
    <scope>NUCLEOTIDE SEQUENCE [LARGE SCALE GENOMIC DNA]</scope>
    <source>
        <strain evidence="5">SPP2</strain>
    </source>
</reference>
<sequence>MEYFLTIAASDSSGGAGIQQDCKVAHDLGYWALSALTGITVQNFEKVFSVESVNPELLQSQIEKLLQSFPVRTVKIGAICSQENLMVICNCLQQFPKIHVVLDPVLASTSGKALFDSSALHLLKEELFPLCELITPNKQEFELLADCKINTVEEGIEIAKEKSKEWGTAILLKGGHFTDDKIREALICKSEVYHFEKERKNFKYQHGTGCTLSTAVSCFLGENESAINSCRLASDYLDEHYFSLQNQF</sequence>
<keyword evidence="4" id="KW-0808">Transferase</keyword>
<evidence type="ECO:0000256" key="1">
    <source>
        <dbReference type="ARBA" id="ARBA00004948"/>
    </source>
</evidence>
<dbReference type="PANTHER" id="PTHR20858">
    <property type="entry name" value="PHOSPHOMETHYLPYRIMIDINE KINASE"/>
    <property type="match status" value="1"/>
</dbReference>
<dbReference type="GO" id="GO:0009228">
    <property type="term" value="P:thiamine biosynthetic process"/>
    <property type="evidence" value="ECO:0007669"/>
    <property type="project" value="InterPro"/>
</dbReference>
<dbReference type="EMBL" id="AP018042">
    <property type="protein sequence ID" value="BAX82059.1"/>
    <property type="molecule type" value="Genomic_DNA"/>
</dbReference>
<dbReference type="PANTHER" id="PTHR20858:SF17">
    <property type="entry name" value="HYDROXYMETHYLPYRIMIDINE_PHOSPHOMETHYLPYRIMIDINE KINASE THI20-RELATED"/>
    <property type="match status" value="1"/>
</dbReference>
<dbReference type="InterPro" id="IPR029056">
    <property type="entry name" value="Ribokinase-like"/>
</dbReference>
<dbReference type="EC" id="2.7.1.49" evidence="2"/>
<dbReference type="SUPFAM" id="SSF53613">
    <property type="entry name" value="Ribokinase-like"/>
    <property type="match status" value="1"/>
</dbReference>
<dbReference type="GO" id="GO:0008902">
    <property type="term" value="F:hydroxymethylpyrimidine kinase activity"/>
    <property type="evidence" value="ECO:0007669"/>
    <property type="project" value="UniProtKB-EC"/>
</dbReference>